<proteinExistence type="predicted"/>
<gene>
    <name evidence="8" type="ORF">CTEN210_16400</name>
</gene>
<evidence type="ECO:0000256" key="6">
    <source>
        <dbReference type="SAM" id="SignalP"/>
    </source>
</evidence>
<dbReference type="GO" id="GO:0031418">
    <property type="term" value="F:L-ascorbic acid binding"/>
    <property type="evidence" value="ECO:0007669"/>
    <property type="project" value="InterPro"/>
</dbReference>
<keyword evidence="5" id="KW-0408">Iron</keyword>
<keyword evidence="4" id="KW-0560">Oxidoreductase</keyword>
<dbReference type="GO" id="GO:0004656">
    <property type="term" value="F:procollagen-proline 4-dioxygenase activity"/>
    <property type="evidence" value="ECO:0007669"/>
    <property type="project" value="TreeGrafter"/>
</dbReference>
<evidence type="ECO:0000256" key="4">
    <source>
        <dbReference type="ARBA" id="ARBA00023002"/>
    </source>
</evidence>
<feature type="chain" id="PRO_5042179488" description="Fe2OG dioxygenase domain-containing protein" evidence="6">
    <location>
        <begin position="20"/>
        <end position="437"/>
    </location>
</feature>
<comment type="caution">
    <text evidence="8">The sequence shown here is derived from an EMBL/GenBank/DDBJ whole genome shotgun (WGS) entry which is preliminary data.</text>
</comment>
<sequence length="437" mass="49273">MYLLAIAFIFLSQISTLAAFATVASQKQAILQNLNGIVTQLQNPSLYSTEWANRIDINNDNGPIVSCDVKAGDVLTLYPIDRVEFGIHECGRCVDLLHPERFPYPHLRNEKQDLCILSDNDSIRQGWLGNKIPMDRENKGNCAFVPLPSIAPLCAIVATRDIAQGESIQETKIGRKKTLELAMTVGKLYANEIGDLLPYLNEMAYANIPLPKKSVKLLDNFHKINKSYPELRQIHSNPDIYTIPNFLSDEECDRLIEKSRQGIQPCLVKNEQTGEVELDPSRTSTNANIPKREVPSIIEKITDLANCDAEQVEILQVLNYQKGQEFKPHTDGFERATSACGFLDSGRIATVFTYLNDVDNGGKTIFTKLGLDIKPEKGMCVVHFPMNLDMLEDERTEHQGGVAIDEKWILTTWIWKHFKGDFRYDEEFLPSLGDDLI</sequence>
<keyword evidence="9" id="KW-1185">Reference proteome</keyword>
<dbReference type="AlphaFoldDB" id="A0AAD3DC50"/>
<evidence type="ECO:0000313" key="9">
    <source>
        <dbReference type="Proteomes" id="UP001054902"/>
    </source>
</evidence>
<evidence type="ECO:0000256" key="5">
    <source>
        <dbReference type="ARBA" id="ARBA00023004"/>
    </source>
</evidence>
<comment type="cofactor">
    <cofactor evidence="1">
        <name>L-ascorbate</name>
        <dbReference type="ChEBI" id="CHEBI:38290"/>
    </cofactor>
</comment>
<evidence type="ECO:0000256" key="2">
    <source>
        <dbReference type="ARBA" id="ARBA00022723"/>
    </source>
</evidence>
<evidence type="ECO:0000259" key="7">
    <source>
        <dbReference type="PROSITE" id="PS51471"/>
    </source>
</evidence>
<keyword evidence="2" id="KW-0479">Metal-binding</keyword>
<dbReference type="GO" id="GO:0005783">
    <property type="term" value="C:endoplasmic reticulum"/>
    <property type="evidence" value="ECO:0007669"/>
    <property type="project" value="TreeGrafter"/>
</dbReference>
<evidence type="ECO:0000256" key="1">
    <source>
        <dbReference type="ARBA" id="ARBA00001961"/>
    </source>
</evidence>
<dbReference type="GO" id="GO:0005506">
    <property type="term" value="F:iron ion binding"/>
    <property type="evidence" value="ECO:0007669"/>
    <property type="project" value="InterPro"/>
</dbReference>
<reference evidence="8 9" key="1">
    <citation type="journal article" date="2021" name="Sci. Rep.">
        <title>The genome of the diatom Chaetoceros tenuissimus carries an ancient integrated fragment of an extant virus.</title>
        <authorList>
            <person name="Hongo Y."/>
            <person name="Kimura K."/>
            <person name="Takaki Y."/>
            <person name="Yoshida Y."/>
            <person name="Baba S."/>
            <person name="Kobayashi G."/>
            <person name="Nagasaki K."/>
            <person name="Hano T."/>
            <person name="Tomaru Y."/>
        </authorList>
    </citation>
    <scope>NUCLEOTIDE SEQUENCE [LARGE SCALE GENOMIC DNA]</scope>
    <source>
        <strain evidence="8 9">NIES-3715</strain>
    </source>
</reference>
<dbReference type="Pfam" id="PF13640">
    <property type="entry name" value="2OG-FeII_Oxy_3"/>
    <property type="match status" value="1"/>
</dbReference>
<feature type="signal peptide" evidence="6">
    <location>
        <begin position="1"/>
        <end position="19"/>
    </location>
</feature>
<evidence type="ECO:0000313" key="8">
    <source>
        <dbReference type="EMBL" id="GFH59924.1"/>
    </source>
</evidence>
<feature type="domain" description="Fe2OG dioxygenase" evidence="7">
    <location>
        <begin position="311"/>
        <end position="416"/>
    </location>
</feature>
<evidence type="ECO:0000256" key="3">
    <source>
        <dbReference type="ARBA" id="ARBA00022964"/>
    </source>
</evidence>
<dbReference type="SMART" id="SM00702">
    <property type="entry name" value="P4Hc"/>
    <property type="match status" value="1"/>
</dbReference>
<accession>A0AAD3DC50</accession>
<dbReference type="InterPro" id="IPR045054">
    <property type="entry name" value="P4HA-like"/>
</dbReference>
<dbReference type="InterPro" id="IPR044862">
    <property type="entry name" value="Pro_4_hyd_alph_FE2OG_OXY"/>
</dbReference>
<dbReference type="EMBL" id="BLLK01000069">
    <property type="protein sequence ID" value="GFH59924.1"/>
    <property type="molecule type" value="Genomic_DNA"/>
</dbReference>
<dbReference type="Gene3D" id="2.60.120.620">
    <property type="entry name" value="q2cbj1_9rhob like domain"/>
    <property type="match status" value="1"/>
</dbReference>
<protein>
    <recommendedName>
        <fullName evidence="7">Fe2OG dioxygenase domain-containing protein</fullName>
    </recommendedName>
</protein>
<dbReference type="PANTHER" id="PTHR10869:SF226">
    <property type="entry name" value="PROLYL 4-HYDROXYLASE ALPHA SUBUNIT DOMAIN-CONTAINING PROTEIN"/>
    <property type="match status" value="1"/>
</dbReference>
<name>A0AAD3DC50_9STRA</name>
<dbReference type="PROSITE" id="PS51471">
    <property type="entry name" value="FE2OG_OXY"/>
    <property type="match status" value="1"/>
</dbReference>
<dbReference type="Proteomes" id="UP001054902">
    <property type="component" value="Unassembled WGS sequence"/>
</dbReference>
<keyword evidence="6" id="KW-0732">Signal</keyword>
<dbReference type="InterPro" id="IPR006620">
    <property type="entry name" value="Pro_4_hyd_alph"/>
</dbReference>
<dbReference type="InterPro" id="IPR005123">
    <property type="entry name" value="Oxoglu/Fe-dep_dioxygenase_dom"/>
</dbReference>
<organism evidence="8 9">
    <name type="scientific">Chaetoceros tenuissimus</name>
    <dbReference type="NCBI Taxonomy" id="426638"/>
    <lineage>
        <taxon>Eukaryota</taxon>
        <taxon>Sar</taxon>
        <taxon>Stramenopiles</taxon>
        <taxon>Ochrophyta</taxon>
        <taxon>Bacillariophyta</taxon>
        <taxon>Coscinodiscophyceae</taxon>
        <taxon>Chaetocerotophycidae</taxon>
        <taxon>Chaetocerotales</taxon>
        <taxon>Chaetocerotaceae</taxon>
        <taxon>Chaetoceros</taxon>
    </lineage>
</organism>
<dbReference type="PANTHER" id="PTHR10869">
    <property type="entry name" value="PROLYL 4-HYDROXYLASE ALPHA SUBUNIT"/>
    <property type="match status" value="1"/>
</dbReference>
<keyword evidence="3" id="KW-0223">Dioxygenase</keyword>